<evidence type="ECO:0000313" key="1">
    <source>
        <dbReference type="EMBL" id="AOW00317.1"/>
    </source>
</evidence>
<reference evidence="1 2" key="1">
    <citation type="journal article" date="2016" name="PLoS ONE">
        <title>Sequence Assembly of Yarrowia lipolytica Strain W29/CLIB89 Shows Transposable Element Diversity.</title>
        <authorList>
            <person name="Magnan C."/>
            <person name="Yu J."/>
            <person name="Chang I."/>
            <person name="Jahn E."/>
            <person name="Kanomata Y."/>
            <person name="Wu J."/>
            <person name="Zeller M."/>
            <person name="Oakes M."/>
            <person name="Baldi P."/>
            <person name="Sandmeyer S."/>
        </authorList>
    </citation>
    <scope>NUCLEOTIDE SEQUENCE [LARGE SCALE GENOMIC DNA]</scope>
    <source>
        <strain evidence="2">CLIB89(W29)</strain>
    </source>
</reference>
<organism evidence="1 2">
    <name type="scientific">Yarrowia lipolytica</name>
    <name type="common">Candida lipolytica</name>
    <dbReference type="NCBI Taxonomy" id="4952"/>
    <lineage>
        <taxon>Eukaryota</taxon>
        <taxon>Fungi</taxon>
        <taxon>Dikarya</taxon>
        <taxon>Ascomycota</taxon>
        <taxon>Saccharomycotina</taxon>
        <taxon>Dipodascomycetes</taxon>
        <taxon>Dipodascales</taxon>
        <taxon>Dipodascales incertae sedis</taxon>
        <taxon>Yarrowia</taxon>
    </lineage>
</organism>
<proteinExistence type="predicted"/>
<protein>
    <submittedName>
        <fullName evidence="1">Uncharacterized protein</fullName>
    </submittedName>
</protein>
<sequence>MDYGRFSVHSTSRCILRGSGERGRLQKIDIVHKMFGHKPRSAGGGGARVTCRQGPSSYLYRNRSVHIWAAKYLSCGRVGVGVDFMIYHNICPNFRRAV</sequence>
<dbReference type="EMBL" id="CP017553">
    <property type="protein sequence ID" value="AOW00317.1"/>
    <property type="molecule type" value="Genomic_DNA"/>
</dbReference>
<dbReference type="AlphaFoldDB" id="A0A1D8N3V9"/>
<dbReference type="GeneID" id="94582316"/>
<dbReference type="Proteomes" id="UP000182444">
    <property type="component" value="Chromosome 1A"/>
</dbReference>
<accession>A0A1D8N3V9</accession>
<dbReference type="RefSeq" id="XP_068137756.1">
    <property type="nucleotide sequence ID" value="XM_068281655.1"/>
</dbReference>
<name>A0A1D8N3V9_YARLL</name>
<dbReference type="VEuPathDB" id="FungiDB:YALI1_A06196g"/>
<evidence type="ECO:0000313" key="2">
    <source>
        <dbReference type="Proteomes" id="UP000182444"/>
    </source>
</evidence>
<gene>
    <name evidence="1" type="ORF">YALI1_A06196g</name>
</gene>